<evidence type="ECO:0000256" key="5">
    <source>
        <dbReference type="ARBA" id="ARBA00022516"/>
    </source>
</evidence>
<comment type="catalytic activity">
    <reaction evidence="12 14">
        <text>(9Z)-hexadecenoyl-[ACP] + malonyl-[ACP] + H(+) = 3-oxo-(11Z)-octadecenoyl-[ACP] + holo-[ACP] + CO2</text>
        <dbReference type="Rhea" id="RHEA:55040"/>
        <dbReference type="Rhea" id="RHEA-COMP:9623"/>
        <dbReference type="Rhea" id="RHEA-COMP:9685"/>
        <dbReference type="Rhea" id="RHEA-COMP:10800"/>
        <dbReference type="Rhea" id="RHEA-COMP:14074"/>
        <dbReference type="ChEBI" id="CHEBI:15378"/>
        <dbReference type="ChEBI" id="CHEBI:16526"/>
        <dbReference type="ChEBI" id="CHEBI:64479"/>
        <dbReference type="ChEBI" id="CHEBI:78449"/>
        <dbReference type="ChEBI" id="CHEBI:83989"/>
        <dbReference type="ChEBI" id="CHEBI:138538"/>
        <dbReference type="EC" id="2.3.1.179"/>
    </reaction>
</comment>
<proteinExistence type="inferred from homology"/>
<reference evidence="18" key="1">
    <citation type="submission" date="2017-11" db="EMBL/GenBank/DDBJ databases">
        <title>Three new genomes from thermophilic consortium.</title>
        <authorList>
            <person name="Quaggio R."/>
            <person name="Amgarten D."/>
            <person name="Setubal J.C."/>
        </authorList>
    </citation>
    <scope>NUCLEOTIDE SEQUENCE</scope>
    <source>
        <strain evidence="18">ZCTH01-B2</strain>
    </source>
</reference>
<dbReference type="InterPro" id="IPR018201">
    <property type="entry name" value="Ketoacyl_synth_AS"/>
</dbReference>
<dbReference type="PROSITE" id="PS00606">
    <property type="entry name" value="KS3_1"/>
    <property type="match status" value="1"/>
</dbReference>
<evidence type="ECO:0000256" key="7">
    <source>
        <dbReference type="ARBA" id="ARBA00022832"/>
    </source>
</evidence>
<evidence type="ECO:0000256" key="13">
    <source>
        <dbReference type="ARBA" id="ARBA00047659"/>
    </source>
</evidence>
<name>A0A953LGN7_SYMTR</name>
<evidence type="ECO:0000256" key="1">
    <source>
        <dbReference type="ARBA" id="ARBA00005194"/>
    </source>
</evidence>
<feature type="domain" description="Ketosynthase family 3 (KS3)" evidence="17">
    <location>
        <begin position="2"/>
        <end position="411"/>
    </location>
</feature>
<dbReference type="PROSITE" id="PS52004">
    <property type="entry name" value="KS3_2"/>
    <property type="match status" value="1"/>
</dbReference>
<evidence type="ECO:0000256" key="14">
    <source>
        <dbReference type="PIRNR" id="PIRNR000447"/>
    </source>
</evidence>
<dbReference type="EC" id="2.3.1.179" evidence="3 14"/>
<evidence type="ECO:0000313" key="19">
    <source>
        <dbReference type="Proteomes" id="UP000732377"/>
    </source>
</evidence>
<dbReference type="PANTHER" id="PTHR11712:SF336">
    <property type="entry name" value="3-OXOACYL-[ACYL-CARRIER-PROTEIN] SYNTHASE, MITOCHONDRIAL"/>
    <property type="match status" value="1"/>
</dbReference>
<dbReference type="NCBIfam" id="NF004970">
    <property type="entry name" value="PRK06333.1"/>
    <property type="match status" value="1"/>
</dbReference>
<evidence type="ECO:0000256" key="3">
    <source>
        <dbReference type="ARBA" id="ARBA00012356"/>
    </source>
</evidence>
<dbReference type="PIRSF" id="PIRSF000447">
    <property type="entry name" value="KAS_II"/>
    <property type="match status" value="1"/>
</dbReference>
<dbReference type="InterPro" id="IPR014030">
    <property type="entry name" value="Ketoacyl_synth_N"/>
</dbReference>
<dbReference type="GO" id="GO:0004315">
    <property type="term" value="F:3-oxoacyl-[acyl-carrier-protein] synthase activity"/>
    <property type="evidence" value="ECO:0007669"/>
    <property type="project" value="UniProtKB-UniRule"/>
</dbReference>
<dbReference type="RefSeq" id="WP_273378274.1">
    <property type="nucleotide sequence ID" value="NZ_PIUK01000024.1"/>
</dbReference>
<keyword evidence="8" id="KW-0443">Lipid metabolism</keyword>
<comment type="similarity">
    <text evidence="2 14 16">Belongs to the thiolase-like superfamily. Beta-ketoacyl-ACP synthases family.</text>
</comment>
<dbReference type="NCBIfam" id="TIGR03150">
    <property type="entry name" value="fabF"/>
    <property type="match status" value="1"/>
</dbReference>
<protein>
    <recommendedName>
        <fullName evidence="4 14">3-oxoacyl-[acyl-carrier-protein] synthase 2</fullName>
        <ecNumber evidence="3 14">2.3.1.179</ecNumber>
    </recommendedName>
</protein>
<dbReference type="Gene3D" id="3.40.47.10">
    <property type="match status" value="1"/>
</dbReference>
<dbReference type="NCBIfam" id="NF005589">
    <property type="entry name" value="PRK07314.1"/>
    <property type="match status" value="1"/>
</dbReference>
<evidence type="ECO:0000256" key="10">
    <source>
        <dbReference type="ARBA" id="ARBA00023315"/>
    </source>
</evidence>
<evidence type="ECO:0000256" key="6">
    <source>
        <dbReference type="ARBA" id="ARBA00022679"/>
    </source>
</evidence>
<keyword evidence="9 14" id="KW-0275">Fatty acid biosynthesis</keyword>
<evidence type="ECO:0000256" key="15">
    <source>
        <dbReference type="PIRSR" id="PIRSR000447-1"/>
    </source>
</evidence>
<accession>A0A953LGN7</accession>
<keyword evidence="6 14" id="KW-0808">Transferase</keyword>
<dbReference type="Pfam" id="PF02801">
    <property type="entry name" value="Ketoacyl-synt_C"/>
    <property type="match status" value="1"/>
</dbReference>
<dbReference type="SMART" id="SM00825">
    <property type="entry name" value="PKS_KS"/>
    <property type="match status" value="1"/>
</dbReference>
<comment type="caution">
    <text evidence="18">The sequence shown here is derived from an EMBL/GenBank/DDBJ whole genome shotgun (WGS) entry which is preliminary data.</text>
</comment>
<comment type="pathway">
    <text evidence="1 14">Lipid metabolism; fatty acid biosynthesis.</text>
</comment>
<evidence type="ECO:0000256" key="12">
    <source>
        <dbReference type="ARBA" id="ARBA00047318"/>
    </source>
</evidence>
<evidence type="ECO:0000313" key="18">
    <source>
        <dbReference type="EMBL" id="MBY6275421.1"/>
    </source>
</evidence>
<keyword evidence="10 14" id="KW-0012">Acyltransferase</keyword>
<dbReference type="EMBL" id="PIUK01000024">
    <property type="protein sequence ID" value="MBY6275421.1"/>
    <property type="molecule type" value="Genomic_DNA"/>
</dbReference>
<dbReference type="FunFam" id="3.40.47.10:FF:000009">
    <property type="entry name" value="3-oxoacyl-[acyl-carrier-protein] synthase 2"/>
    <property type="match status" value="1"/>
</dbReference>
<gene>
    <name evidence="18" type="primary">fabF</name>
    <name evidence="18" type="ORF">CWE10_04250</name>
</gene>
<comment type="function">
    <text evidence="11 14">Involved in the type II fatty acid elongation cycle. Catalyzes the elongation of a wide range of acyl-ACP by the addition of two carbons from malonyl-ACP to an acyl acceptor. Can efficiently catalyze the conversion of palmitoleoyl-ACP (cis-hexadec-9-enoyl-ACP) to cis-vaccenoyl-ACP (cis-octadec-11-enoyl-ACP), an essential step in the thermal regulation of fatty acid composition.</text>
</comment>
<sequence>MERRVVVTGMGLISPLGNSVRANWEAAVAGRSGIGPITRFDASRLPTRFAGEVRDFDPATVMDPKEVRRYDPFIHYALAAAAEAVEDAGLTFEGELAERTGVVFGSGMGGLEGIVENALILQERGPRRISPFFVPRCIINSAAGLISMKYGVHGPNYGTVSACASAGHAIADAMHIIRRGDADVMITGGSEATITELAFAGFSSAKALSTRNDDPQGASRPFDADRDGFVMSEGAGCLVLEELEHARRRGARIYAELAGAGMSGDAYHITAPHPEGRGAVLAMKGALRSARLNPEDVGYINAHATSTDLGDVQESLAIEQVFGDHAWKLAVSGTKSMHGHLLGAAGAIEAILTVLSLYHQVLLPTINLHRPDPECRLDYVPHTAREVRGVEAALCNNFGFGGTNVSLAFRRFV</sequence>
<evidence type="ECO:0000256" key="8">
    <source>
        <dbReference type="ARBA" id="ARBA00023098"/>
    </source>
</evidence>
<keyword evidence="5 14" id="KW-0444">Lipid biosynthesis</keyword>
<evidence type="ECO:0000256" key="2">
    <source>
        <dbReference type="ARBA" id="ARBA00008467"/>
    </source>
</evidence>
<dbReference type="SUPFAM" id="SSF53901">
    <property type="entry name" value="Thiolase-like"/>
    <property type="match status" value="2"/>
</dbReference>
<dbReference type="PANTHER" id="PTHR11712">
    <property type="entry name" value="POLYKETIDE SYNTHASE-RELATED"/>
    <property type="match status" value="1"/>
</dbReference>
<dbReference type="Pfam" id="PF00109">
    <property type="entry name" value="ketoacyl-synt"/>
    <property type="match status" value="1"/>
</dbReference>
<dbReference type="InterPro" id="IPR014031">
    <property type="entry name" value="Ketoacyl_synth_C"/>
</dbReference>
<evidence type="ECO:0000256" key="4">
    <source>
        <dbReference type="ARBA" id="ARBA00014657"/>
    </source>
</evidence>
<dbReference type="InterPro" id="IPR016039">
    <property type="entry name" value="Thiolase-like"/>
</dbReference>
<dbReference type="InterPro" id="IPR017568">
    <property type="entry name" value="3-oxoacyl-ACP_synth-2"/>
</dbReference>
<comment type="catalytic activity">
    <reaction evidence="13 14">
        <text>a fatty acyl-[ACP] + malonyl-[ACP] + H(+) = a 3-oxoacyl-[ACP] + holo-[ACP] + CO2</text>
        <dbReference type="Rhea" id="RHEA:22836"/>
        <dbReference type="Rhea" id="RHEA-COMP:9623"/>
        <dbReference type="Rhea" id="RHEA-COMP:9685"/>
        <dbReference type="Rhea" id="RHEA-COMP:9916"/>
        <dbReference type="Rhea" id="RHEA-COMP:14125"/>
        <dbReference type="ChEBI" id="CHEBI:15378"/>
        <dbReference type="ChEBI" id="CHEBI:16526"/>
        <dbReference type="ChEBI" id="CHEBI:64479"/>
        <dbReference type="ChEBI" id="CHEBI:78449"/>
        <dbReference type="ChEBI" id="CHEBI:78776"/>
        <dbReference type="ChEBI" id="CHEBI:138651"/>
    </reaction>
</comment>
<evidence type="ECO:0000256" key="11">
    <source>
        <dbReference type="ARBA" id="ARBA00024006"/>
    </source>
</evidence>
<dbReference type="Proteomes" id="UP000732377">
    <property type="component" value="Unassembled WGS sequence"/>
</dbReference>
<dbReference type="GO" id="GO:0005829">
    <property type="term" value="C:cytosol"/>
    <property type="evidence" value="ECO:0007669"/>
    <property type="project" value="TreeGrafter"/>
</dbReference>
<organism evidence="18 19">
    <name type="scientific">Symbiobacterium thermophilum</name>
    <dbReference type="NCBI Taxonomy" id="2734"/>
    <lineage>
        <taxon>Bacteria</taxon>
        <taxon>Bacillati</taxon>
        <taxon>Bacillota</taxon>
        <taxon>Clostridia</taxon>
        <taxon>Eubacteriales</taxon>
        <taxon>Symbiobacteriaceae</taxon>
        <taxon>Symbiobacterium</taxon>
    </lineage>
</organism>
<dbReference type="CDD" id="cd00834">
    <property type="entry name" value="KAS_I_II"/>
    <property type="match status" value="1"/>
</dbReference>
<keyword evidence="7" id="KW-0276">Fatty acid metabolism</keyword>
<feature type="active site" description="For beta-ketoacyl synthase activity" evidence="15">
    <location>
        <position position="163"/>
    </location>
</feature>
<dbReference type="InterPro" id="IPR000794">
    <property type="entry name" value="Beta-ketoacyl_synthase"/>
</dbReference>
<dbReference type="GO" id="GO:0006633">
    <property type="term" value="P:fatty acid biosynthetic process"/>
    <property type="evidence" value="ECO:0007669"/>
    <property type="project" value="UniProtKB-UniRule"/>
</dbReference>
<evidence type="ECO:0000259" key="17">
    <source>
        <dbReference type="PROSITE" id="PS52004"/>
    </source>
</evidence>
<evidence type="ECO:0000256" key="16">
    <source>
        <dbReference type="RuleBase" id="RU003694"/>
    </source>
</evidence>
<dbReference type="InterPro" id="IPR020841">
    <property type="entry name" value="PKS_Beta-ketoAc_synthase_dom"/>
</dbReference>
<evidence type="ECO:0000256" key="9">
    <source>
        <dbReference type="ARBA" id="ARBA00023160"/>
    </source>
</evidence>
<dbReference type="AlphaFoldDB" id="A0A953LGN7"/>